<dbReference type="InterPro" id="IPR036048">
    <property type="entry name" value="Interleukin_8-like_sf"/>
</dbReference>
<evidence type="ECO:0000256" key="1">
    <source>
        <dbReference type="ARBA" id="ARBA00022514"/>
    </source>
</evidence>
<feature type="domain" description="Chemokine interleukin-8-like" evidence="2">
    <location>
        <begin position="24"/>
        <end position="62"/>
    </location>
</feature>
<sequence length="95" mass="10729">VIQKLQVSFVFASALAKTAGKSFQCLCDSTHSKFIPPQAIQSVRLNQRGPRCQNVEIISTSPVNGNFSQVIKFLKYLLNYDQIENRKPNKNHQAH</sequence>
<dbReference type="InterPro" id="IPR001811">
    <property type="entry name" value="Chemokine_IL8-like_dom"/>
</dbReference>
<evidence type="ECO:0000259" key="2">
    <source>
        <dbReference type="Pfam" id="PF00048"/>
    </source>
</evidence>
<name>A0A672UYC4_STRHB</name>
<evidence type="ECO:0000313" key="3">
    <source>
        <dbReference type="Ensembl" id="ENSSHBP00005020433.1"/>
    </source>
</evidence>
<protein>
    <recommendedName>
        <fullName evidence="2">Chemokine interleukin-8-like domain-containing protein</fullName>
    </recommendedName>
</protein>
<dbReference type="Proteomes" id="UP000472266">
    <property type="component" value="Chromosome 4"/>
</dbReference>
<dbReference type="GO" id="GO:0006955">
    <property type="term" value="P:immune response"/>
    <property type="evidence" value="ECO:0007669"/>
    <property type="project" value="InterPro"/>
</dbReference>
<dbReference type="Ensembl" id="ENSSHBT00005024349.1">
    <property type="protein sequence ID" value="ENSSHBP00005020433.1"/>
    <property type="gene ID" value="ENSSHBG00005017415.1"/>
</dbReference>
<dbReference type="SUPFAM" id="SSF54117">
    <property type="entry name" value="Interleukin 8-like chemokines"/>
    <property type="match status" value="1"/>
</dbReference>
<dbReference type="GO" id="GO:0005615">
    <property type="term" value="C:extracellular space"/>
    <property type="evidence" value="ECO:0007669"/>
    <property type="project" value="UniProtKB-KW"/>
</dbReference>
<dbReference type="GO" id="GO:0008009">
    <property type="term" value="F:chemokine activity"/>
    <property type="evidence" value="ECO:0007669"/>
    <property type="project" value="InterPro"/>
</dbReference>
<evidence type="ECO:0000313" key="4">
    <source>
        <dbReference type="Proteomes" id="UP000472266"/>
    </source>
</evidence>
<dbReference type="Pfam" id="PF00048">
    <property type="entry name" value="IL8"/>
    <property type="match status" value="1"/>
</dbReference>
<keyword evidence="4" id="KW-1185">Reference proteome</keyword>
<reference evidence="3" key="2">
    <citation type="submission" date="2025-08" db="UniProtKB">
        <authorList>
            <consortium name="Ensembl"/>
        </authorList>
    </citation>
    <scope>IDENTIFICATION</scope>
</reference>
<reference evidence="3 4" key="1">
    <citation type="submission" date="2019-11" db="EMBL/GenBank/DDBJ databases">
        <title>Strigops habroptila (kakapo) genome, bStrHab1, primary haplotype, v2.</title>
        <authorList>
            <person name="Jarvis E.D."/>
            <person name="Howard J."/>
            <person name="Rhie A."/>
            <person name="Phillippy A."/>
            <person name="Korlach J."/>
            <person name="Digby A."/>
            <person name="Iorns D."/>
            <person name="Eason D."/>
            <person name="Robertson B."/>
            <person name="Raemaekers T."/>
            <person name="Howe K."/>
            <person name="Lewin H."/>
            <person name="Damas J."/>
            <person name="Hastie A."/>
            <person name="Tracey A."/>
            <person name="Chow W."/>
            <person name="Fedrigo O."/>
        </authorList>
    </citation>
    <scope>NUCLEOTIDE SEQUENCE [LARGE SCALE GENOMIC DNA]</scope>
</reference>
<organism evidence="3 4">
    <name type="scientific">Strigops habroptila</name>
    <name type="common">Kakapo</name>
    <dbReference type="NCBI Taxonomy" id="2489341"/>
    <lineage>
        <taxon>Eukaryota</taxon>
        <taxon>Metazoa</taxon>
        <taxon>Chordata</taxon>
        <taxon>Craniata</taxon>
        <taxon>Vertebrata</taxon>
        <taxon>Euteleostomi</taxon>
        <taxon>Archelosauria</taxon>
        <taxon>Archosauria</taxon>
        <taxon>Dinosauria</taxon>
        <taxon>Saurischia</taxon>
        <taxon>Theropoda</taxon>
        <taxon>Coelurosauria</taxon>
        <taxon>Aves</taxon>
        <taxon>Neognathae</taxon>
        <taxon>Neoaves</taxon>
        <taxon>Telluraves</taxon>
        <taxon>Australaves</taxon>
        <taxon>Psittaciformes</taxon>
        <taxon>Psittacidae</taxon>
        <taxon>Strigops</taxon>
    </lineage>
</organism>
<dbReference type="Gene3D" id="2.40.50.40">
    <property type="match status" value="1"/>
</dbReference>
<dbReference type="AlphaFoldDB" id="A0A672UYC4"/>
<accession>A0A672UYC4</accession>
<keyword evidence="1" id="KW-0202">Cytokine</keyword>
<dbReference type="InParanoid" id="A0A672UYC4"/>
<reference evidence="3" key="3">
    <citation type="submission" date="2025-09" db="UniProtKB">
        <authorList>
            <consortium name="Ensembl"/>
        </authorList>
    </citation>
    <scope>IDENTIFICATION</scope>
</reference>
<proteinExistence type="predicted"/>